<evidence type="ECO:0000313" key="2">
    <source>
        <dbReference type="EnsemblMetazoa" id="GPAI025792-PA"/>
    </source>
</evidence>
<organism evidence="2 3">
    <name type="scientific">Glossina pallidipes</name>
    <name type="common">Tsetse fly</name>
    <dbReference type="NCBI Taxonomy" id="7398"/>
    <lineage>
        <taxon>Eukaryota</taxon>
        <taxon>Metazoa</taxon>
        <taxon>Ecdysozoa</taxon>
        <taxon>Arthropoda</taxon>
        <taxon>Hexapoda</taxon>
        <taxon>Insecta</taxon>
        <taxon>Pterygota</taxon>
        <taxon>Neoptera</taxon>
        <taxon>Endopterygota</taxon>
        <taxon>Diptera</taxon>
        <taxon>Brachycera</taxon>
        <taxon>Muscomorpha</taxon>
        <taxon>Hippoboscoidea</taxon>
        <taxon>Glossinidae</taxon>
        <taxon>Glossina</taxon>
    </lineage>
</organism>
<dbReference type="EnsemblMetazoa" id="GPAI025792-RA">
    <property type="protein sequence ID" value="GPAI025792-PA"/>
    <property type="gene ID" value="GPAI025792"/>
</dbReference>
<keyword evidence="1" id="KW-0812">Transmembrane</keyword>
<accession>A0A1A9ZUU8</accession>
<evidence type="ECO:0000256" key="1">
    <source>
        <dbReference type="SAM" id="Phobius"/>
    </source>
</evidence>
<sequence length="131" mass="14668">MYIRTVVESSPKTIVQISYPFVGLFNTDLLIYKVIPLINFAVALKSTSVNRVMAEKKEIILCYRNMFNKLLKNVLLLWIIVGLCYQVATQIGDDEQAPTAAPTAAPEEAAPIGFYFLMERDDTGEDDTGED</sequence>
<reference evidence="3" key="1">
    <citation type="submission" date="2014-03" db="EMBL/GenBank/DDBJ databases">
        <authorList>
            <person name="Aksoy S."/>
            <person name="Warren W."/>
            <person name="Wilson R.K."/>
        </authorList>
    </citation>
    <scope>NUCLEOTIDE SEQUENCE [LARGE SCALE GENOMIC DNA]</scope>
    <source>
        <strain evidence="3">IAEA</strain>
    </source>
</reference>
<proteinExistence type="predicted"/>
<reference evidence="2" key="2">
    <citation type="submission" date="2020-05" db="UniProtKB">
        <authorList>
            <consortium name="EnsemblMetazoa"/>
        </authorList>
    </citation>
    <scope>IDENTIFICATION</scope>
    <source>
        <strain evidence="2">IAEA</strain>
    </source>
</reference>
<keyword evidence="1" id="KW-1133">Transmembrane helix</keyword>
<keyword evidence="3" id="KW-1185">Reference proteome</keyword>
<evidence type="ECO:0000313" key="3">
    <source>
        <dbReference type="Proteomes" id="UP000092445"/>
    </source>
</evidence>
<keyword evidence="1" id="KW-0472">Membrane</keyword>
<dbReference type="AlphaFoldDB" id="A0A1A9ZUU8"/>
<dbReference type="VEuPathDB" id="VectorBase:GPAI025792"/>
<feature type="transmembrane region" description="Helical" evidence="1">
    <location>
        <begin position="70"/>
        <end position="88"/>
    </location>
</feature>
<protein>
    <submittedName>
        <fullName evidence="2">Uncharacterized protein</fullName>
    </submittedName>
</protein>
<dbReference type="Proteomes" id="UP000092445">
    <property type="component" value="Unassembled WGS sequence"/>
</dbReference>
<name>A0A1A9ZUU8_GLOPL</name>